<feature type="domain" description="JmjC" evidence="1">
    <location>
        <begin position="44"/>
        <end position="151"/>
    </location>
</feature>
<dbReference type="GO" id="GO:0000785">
    <property type="term" value="C:chromatin"/>
    <property type="evidence" value="ECO:0007669"/>
    <property type="project" value="TreeGrafter"/>
</dbReference>
<evidence type="ECO:0000313" key="3">
    <source>
        <dbReference type="Proteomes" id="UP000075714"/>
    </source>
</evidence>
<name>A0A150G518_GONPE</name>
<accession>A0A150G518</accession>
<reference evidence="3" key="1">
    <citation type="journal article" date="2016" name="Nat. Commun.">
        <title>The Gonium pectorale genome demonstrates co-option of cell cycle regulation during the evolution of multicellularity.</title>
        <authorList>
            <person name="Hanschen E.R."/>
            <person name="Marriage T.N."/>
            <person name="Ferris P.J."/>
            <person name="Hamaji T."/>
            <person name="Toyoda A."/>
            <person name="Fujiyama A."/>
            <person name="Neme R."/>
            <person name="Noguchi H."/>
            <person name="Minakuchi Y."/>
            <person name="Suzuki M."/>
            <person name="Kawai-Toyooka H."/>
            <person name="Smith D.R."/>
            <person name="Sparks H."/>
            <person name="Anderson J."/>
            <person name="Bakaric R."/>
            <person name="Luria V."/>
            <person name="Karger A."/>
            <person name="Kirschner M.W."/>
            <person name="Durand P.M."/>
            <person name="Michod R.E."/>
            <person name="Nozaki H."/>
            <person name="Olson B.J."/>
        </authorList>
    </citation>
    <scope>NUCLEOTIDE SEQUENCE [LARGE SCALE GENOMIC DNA]</scope>
    <source>
        <strain evidence="3">NIES-2863</strain>
    </source>
</reference>
<dbReference type="SUPFAM" id="SSF51197">
    <property type="entry name" value="Clavaminate synthase-like"/>
    <property type="match status" value="1"/>
</dbReference>
<dbReference type="GO" id="GO:0005634">
    <property type="term" value="C:nucleus"/>
    <property type="evidence" value="ECO:0007669"/>
    <property type="project" value="TreeGrafter"/>
</dbReference>
<proteinExistence type="predicted"/>
<dbReference type="STRING" id="33097.A0A150G518"/>
<gene>
    <name evidence="2" type="ORF">GPECTOR_60g695</name>
</gene>
<dbReference type="OrthoDB" id="9547406at2759"/>
<dbReference type="AlphaFoldDB" id="A0A150G518"/>
<dbReference type="InterPro" id="IPR003347">
    <property type="entry name" value="JmjC_dom"/>
</dbReference>
<protein>
    <recommendedName>
        <fullName evidence="1">JmjC domain-containing protein</fullName>
    </recommendedName>
</protein>
<dbReference type="SMART" id="SM00558">
    <property type="entry name" value="JmjC"/>
    <property type="match status" value="1"/>
</dbReference>
<dbReference type="PANTHER" id="PTHR10694:SF7">
    <property type="entry name" value="[HISTONE H3]-TRIMETHYL-L-LYSINE(9) DEMETHYLASE"/>
    <property type="match status" value="1"/>
</dbReference>
<dbReference type="GO" id="GO:0051864">
    <property type="term" value="F:histone H3K36 demethylase activity"/>
    <property type="evidence" value="ECO:0007669"/>
    <property type="project" value="TreeGrafter"/>
</dbReference>
<dbReference type="GO" id="GO:0032454">
    <property type="term" value="F:histone H3K9 demethylase activity"/>
    <property type="evidence" value="ECO:0007669"/>
    <property type="project" value="TreeGrafter"/>
</dbReference>
<dbReference type="PANTHER" id="PTHR10694">
    <property type="entry name" value="LYSINE-SPECIFIC DEMETHYLASE"/>
    <property type="match status" value="1"/>
</dbReference>
<dbReference type="Proteomes" id="UP000075714">
    <property type="component" value="Unassembled WGS sequence"/>
</dbReference>
<evidence type="ECO:0000313" key="2">
    <source>
        <dbReference type="EMBL" id="KXZ44918.1"/>
    </source>
</evidence>
<dbReference type="EMBL" id="LSYV01000061">
    <property type="protein sequence ID" value="KXZ44918.1"/>
    <property type="molecule type" value="Genomic_DNA"/>
</dbReference>
<dbReference type="GO" id="GO:0010468">
    <property type="term" value="P:regulation of gene expression"/>
    <property type="evidence" value="ECO:0007669"/>
    <property type="project" value="TreeGrafter"/>
</dbReference>
<keyword evidence="3" id="KW-1185">Reference proteome</keyword>
<dbReference type="Gene3D" id="2.60.120.650">
    <property type="entry name" value="Cupin"/>
    <property type="match status" value="1"/>
</dbReference>
<dbReference type="Pfam" id="PF02373">
    <property type="entry name" value="JmjC"/>
    <property type="match status" value="1"/>
</dbReference>
<comment type="caution">
    <text evidence="2">The sequence shown here is derived from an EMBL/GenBank/DDBJ whole genome shotgun (WGS) entry which is preliminary data.</text>
</comment>
<dbReference type="PROSITE" id="PS51184">
    <property type="entry name" value="JMJC"/>
    <property type="match status" value="1"/>
</dbReference>
<organism evidence="2 3">
    <name type="scientific">Gonium pectorale</name>
    <name type="common">Green alga</name>
    <dbReference type="NCBI Taxonomy" id="33097"/>
    <lineage>
        <taxon>Eukaryota</taxon>
        <taxon>Viridiplantae</taxon>
        <taxon>Chlorophyta</taxon>
        <taxon>core chlorophytes</taxon>
        <taxon>Chlorophyceae</taxon>
        <taxon>CS clade</taxon>
        <taxon>Chlamydomonadales</taxon>
        <taxon>Volvocaceae</taxon>
        <taxon>Gonium</taxon>
    </lineage>
</organism>
<evidence type="ECO:0000259" key="1">
    <source>
        <dbReference type="PROSITE" id="PS51184"/>
    </source>
</evidence>
<sequence length="151" mass="17416">MQALAPENQPPPAADPADLERKFWRNVTLRPPLYGADVLGSLYDEDCKHWNLRRLDTVLSRVLAAAGHSLPGVSEPYLYFGSWRSTFAWHTEDMDLYSVNYLHYGAPKQWYAIPPASRARFEGLMRGMLPDLFKSCPEFFRHKVLGVWLLY</sequence>